<evidence type="ECO:0000256" key="3">
    <source>
        <dbReference type="ARBA" id="ARBA00023038"/>
    </source>
</evidence>
<evidence type="ECO:0000259" key="5">
    <source>
        <dbReference type="PROSITE" id="PS50023"/>
    </source>
</evidence>
<dbReference type="Proteomes" id="UP000728185">
    <property type="component" value="Unassembled WGS sequence"/>
</dbReference>
<dbReference type="Pfam" id="PF00412">
    <property type="entry name" value="LIM"/>
    <property type="match status" value="1"/>
</dbReference>
<feature type="domain" description="LIM zinc-binding" evidence="5">
    <location>
        <begin position="3"/>
        <end position="61"/>
    </location>
</feature>
<reference evidence="6" key="1">
    <citation type="submission" date="2019-05" db="EMBL/GenBank/DDBJ databases">
        <title>Annotation for the trematode Fasciolopsis buski.</title>
        <authorList>
            <person name="Choi Y.-J."/>
        </authorList>
    </citation>
    <scope>NUCLEOTIDE SEQUENCE</scope>
    <source>
        <strain evidence="6">HT</strain>
        <tissue evidence="6">Whole worm</tissue>
    </source>
</reference>
<dbReference type="OrthoDB" id="6129702at2759"/>
<dbReference type="Gene3D" id="2.10.110.10">
    <property type="entry name" value="Cysteine Rich Protein"/>
    <property type="match status" value="1"/>
</dbReference>
<dbReference type="PROSITE" id="PS00478">
    <property type="entry name" value="LIM_DOMAIN_1"/>
    <property type="match status" value="1"/>
</dbReference>
<dbReference type="GO" id="GO:0046872">
    <property type="term" value="F:metal ion binding"/>
    <property type="evidence" value="ECO:0007669"/>
    <property type="project" value="UniProtKB-KW"/>
</dbReference>
<dbReference type="PROSITE" id="PS50023">
    <property type="entry name" value="LIM_DOMAIN_2"/>
    <property type="match status" value="1"/>
</dbReference>
<keyword evidence="1 4" id="KW-0479">Metal-binding</keyword>
<dbReference type="EMBL" id="LUCM01007409">
    <property type="protein sequence ID" value="KAA0190042.1"/>
    <property type="molecule type" value="Genomic_DNA"/>
</dbReference>
<evidence type="ECO:0000313" key="7">
    <source>
        <dbReference type="Proteomes" id="UP000728185"/>
    </source>
</evidence>
<evidence type="ECO:0000313" key="6">
    <source>
        <dbReference type="EMBL" id="KAA0190042.1"/>
    </source>
</evidence>
<comment type="caution">
    <text evidence="6">The sequence shown here is derived from an EMBL/GenBank/DDBJ whole genome shotgun (WGS) entry which is preliminary data.</text>
</comment>
<keyword evidence="3 4" id="KW-0440">LIM domain</keyword>
<name>A0A8E0RRV3_9TREM</name>
<accession>A0A8E0RRV3</accession>
<dbReference type="AlphaFoldDB" id="A0A8E0RRV3"/>
<dbReference type="InterPro" id="IPR001781">
    <property type="entry name" value="Znf_LIM"/>
</dbReference>
<feature type="non-terminal residue" evidence="6">
    <location>
        <position position="1"/>
    </location>
</feature>
<dbReference type="SUPFAM" id="SSF57716">
    <property type="entry name" value="Glucocorticoid receptor-like (DNA-binding domain)"/>
    <property type="match status" value="1"/>
</dbReference>
<evidence type="ECO:0000256" key="1">
    <source>
        <dbReference type="ARBA" id="ARBA00022723"/>
    </source>
</evidence>
<keyword evidence="2 4" id="KW-0862">Zinc</keyword>
<keyword evidence="7" id="KW-1185">Reference proteome</keyword>
<gene>
    <name evidence="6" type="ORF">FBUS_00342</name>
</gene>
<protein>
    <recommendedName>
        <fullName evidence="5">LIM zinc-binding domain-containing protein</fullName>
    </recommendedName>
</protein>
<sequence length="108" mass="12573">VAEYCFTCCKRIYPVDRVSIEDRVYHKGCFRCATCQRIVLQNSHPRTLGCAESDFRGLMEVASIAGEYTWLTHDQDKPKFITFHYPYQGLRFSHSLSNNALIFMLLGW</sequence>
<proteinExistence type="predicted"/>
<evidence type="ECO:0000256" key="4">
    <source>
        <dbReference type="PROSITE-ProRule" id="PRU00125"/>
    </source>
</evidence>
<organism evidence="6 7">
    <name type="scientific">Fasciolopsis buskii</name>
    <dbReference type="NCBI Taxonomy" id="27845"/>
    <lineage>
        <taxon>Eukaryota</taxon>
        <taxon>Metazoa</taxon>
        <taxon>Spiralia</taxon>
        <taxon>Lophotrochozoa</taxon>
        <taxon>Platyhelminthes</taxon>
        <taxon>Trematoda</taxon>
        <taxon>Digenea</taxon>
        <taxon>Plagiorchiida</taxon>
        <taxon>Echinostomata</taxon>
        <taxon>Echinostomatoidea</taxon>
        <taxon>Fasciolidae</taxon>
        <taxon>Fasciolopsis</taxon>
    </lineage>
</organism>
<evidence type="ECO:0000256" key="2">
    <source>
        <dbReference type="ARBA" id="ARBA00022833"/>
    </source>
</evidence>